<reference evidence="1" key="1">
    <citation type="submission" date="2023-10" db="EMBL/GenBank/DDBJ databases">
        <authorList>
            <person name="Domelevo Entfellner J.-B."/>
        </authorList>
    </citation>
    <scope>NUCLEOTIDE SEQUENCE</scope>
</reference>
<dbReference type="Gramene" id="rna-AYBTSS11_LOCUS19825">
    <property type="protein sequence ID" value="CAJ1963533.1"/>
    <property type="gene ID" value="gene-AYBTSS11_LOCUS19825"/>
</dbReference>
<dbReference type="GO" id="GO:0035251">
    <property type="term" value="F:UDP-glucosyltransferase activity"/>
    <property type="evidence" value="ECO:0007669"/>
    <property type="project" value="InterPro"/>
</dbReference>
<evidence type="ECO:0000313" key="2">
    <source>
        <dbReference type="Proteomes" id="UP001189624"/>
    </source>
</evidence>
<dbReference type="EMBL" id="OY731403">
    <property type="protein sequence ID" value="CAJ1963533.1"/>
    <property type="molecule type" value="Genomic_DNA"/>
</dbReference>
<dbReference type="PANTHER" id="PTHR48049:SF148">
    <property type="entry name" value="SOYASAPONIN III RHAMNOSYLTRANSFERASE"/>
    <property type="match status" value="1"/>
</dbReference>
<sequence>MESGNGKSDKPLHVAMLPWLAMGHINPFFELAKILARKGHHVTFINSPKNIDRIPKPPKTLQPFITLVRLPLPRIQHLPEGAESTMDVPSTKLGFLKKALDGLQDSVVEVLKTSKPDWVFYDFTFEWLPEIAKSLNIPCTFYHITPAWNVSFFAAPKKQMNLDFSLKSMCGPPTWLPFRTSIHLRPYELMRAHNIPKDEETGERASFDINKAFSSCDLFLNRSCRELEGEWLDCLADIYNVPVIPVGVITPSMQIRDVEEENKNPDWRVALSQQDLTELAHGIELSDLPFFWAPKKLKEGYLSCQRGLRREPRIVGLFGRLGPLFKGAREKNVAMEVPRSEEDGSFTRDSVAKTLRFAIVDEDGSTLRENAKEISKIFGSEELHDQYIEDFIAALQKYSRLSSTSK</sequence>
<dbReference type="Gene3D" id="3.40.50.2000">
    <property type="entry name" value="Glycogen Phosphorylase B"/>
    <property type="match status" value="1"/>
</dbReference>
<keyword evidence="2" id="KW-1185">Reference proteome</keyword>
<dbReference type="AlphaFoldDB" id="A0AA86VKJ7"/>
<dbReference type="Proteomes" id="UP001189624">
    <property type="component" value="Chromosome 6"/>
</dbReference>
<dbReference type="PANTHER" id="PTHR48049">
    <property type="entry name" value="GLYCOSYLTRANSFERASE"/>
    <property type="match status" value="1"/>
</dbReference>
<name>A0AA86VKJ7_9FABA</name>
<proteinExistence type="predicted"/>
<protein>
    <submittedName>
        <fullName evidence="1">Uncharacterized protein</fullName>
    </submittedName>
</protein>
<accession>A0AA86VKJ7</accession>
<dbReference type="InterPro" id="IPR050481">
    <property type="entry name" value="UDP-glycosyltransf_plant"/>
</dbReference>
<gene>
    <name evidence="1" type="ORF">AYBTSS11_LOCUS19825</name>
</gene>
<organism evidence="1 2">
    <name type="scientific">Sphenostylis stenocarpa</name>
    <dbReference type="NCBI Taxonomy" id="92480"/>
    <lineage>
        <taxon>Eukaryota</taxon>
        <taxon>Viridiplantae</taxon>
        <taxon>Streptophyta</taxon>
        <taxon>Embryophyta</taxon>
        <taxon>Tracheophyta</taxon>
        <taxon>Spermatophyta</taxon>
        <taxon>Magnoliopsida</taxon>
        <taxon>eudicotyledons</taxon>
        <taxon>Gunneridae</taxon>
        <taxon>Pentapetalae</taxon>
        <taxon>rosids</taxon>
        <taxon>fabids</taxon>
        <taxon>Fabales</taxon>
        <taxon>Fabaceae</taxon>
        <taxon>Papilionoideae</taxon>
        <taxon>50 kb inversion clade</taxon>
        <taxon>NPAAA clade</taxon>
        <taxon>indigoferoid/millettioid clade</taxon>
        <taxon>Phaseoleae</taxon>
        <taxon>Sphenostylis</taxon>
    </lineage>
</organism>
<dbReference type="SUPFAM" id="SSF53756">
    <property type="entry name" value="UDP-Glycosyltransferase/glycogen phosphorylase"/>
    <property type="match status" value="1"/>
</dbReference>
<evidence type="ECO:0000313" key="1">
    <source>
        <dbReference type="EMBL" id="CAJ1963533.1"/>
    </source>
</evidence>